<feature type="region of interest" description="Disordered" evidence="4">
    <location>
        <begin position="140"/>
        <end position="345"/>
    </location>
</feature>
<dbReference type="InterPro" id="IPR047249">
    <property type="entry name" value="BRCT_p53bp1-like_rpt1"/>
</dbReference>
<evidence type="ECO:0000256" key="1">
    <source>
        <dbReference type="ARBA" id="ARBA00004123"/>
    </source>
</evidence>
<evidence type="ECO:0000313" key="7">
    <source>
        <dbReference type="Proteomes" id="UP001153292"/>
    </source>
</evidence>
<sequence length="1252" mass="137828">MSDINTRMEDTNADNSTVESSSCKLTHPESSGDDPGNPSGNVSQSLFPDSPVYEPEEDFDTNAEQNDNVTSTAEDDKAEAPIEIKDDMTSTKRKLSDEPTDTNAKIQKLDLTEDDYTVSSQTLDDEVSEITAAAKRLEKLPSVSRVRTPLRSSPRKITKRSNSVDLDNPKTPKTPKSRSASADITKARKTPRKVQLEKPKEETISEEVQIVNSDSSNSRPSVEFVAEIRPPLDIAETIHEESNSEQNDSQNFHLELSPSPDDAADEDKEEKVLLPKYNSDPVAVKDRKEVLDPGQIHKTRSEGFNYSDQNSNLSQPCLKDYNKDKATDQASTDSIDSLNLESPDHGPTVASHLISKLSNGNSSTPTEIMISGKHGISEDSDSTPDMVKLNGNKVNRTKNDLFRASNTTTPSTISPLQNGHSLPINTPQIPIFDVHVSHSEECEFLSLYVVRTDNDLGMDMCKEYQRISKRFTIDPYLADVSVSNSPSSVTSGGMINLPNRTSFVSTVSSTSTTSSNRTSDGAFVVPQPPRKSVANPSISVKGYDGLMKKLQEIFSHIREQSVDDGNRSLNEDKISVGIQTSLSSDSMALSNGNASPEEVGKCDKATPKSSLKKTRVRGRRHHAGKTKRALLPTQPEEPEPAYGMNSPEMVPTNGDTGKESPMKSPKEEKPISTMVATPKSVSKLKQKRRPTSPRPVTPVEKVIVKPEYPGYAPDTVVLAKWVDKRYYSGKVLEITEPNKYLIKFDDGQSKVLLDDFIIFGDMKTLPLQGQSVYAMVDEEQNYEPSLVLGLEENDCGTVTYRCTTDGDTLVMVTASELYLTEDQARSLKESARARSPAAPATPRRRHHRELDLDNIIQGPRSARSRDKGNSSARKRVASPKSPKASTSGLKSLAKTMAGRKRLASESSELSESSNSAPPARLEDVAGVEPEVQRTPRKIDGVKAGPLQLKGAAKQNIGKKNSKLTKFENDEDTVSQLGPIPSSDSKLFVGLHFLLTCTDTPRRLRELAENVAEKTENIEKSQSHYSSEEDGETAGSMAGTDTEDLVFYTKPFNKERLKEQIEAGGGKVYSHFDDVPKNKYTVCKLIAPRPCITAKYIQCLAADVRALSHGWVIESCASQHLLDPDSFALPAGWSLLQQRFLNWVPSSGKRNTSIFKDKLILLCSDQDTFLKFWDRVCTLAGANTRVVNEDDLNMTGALVVVTELDCPHEVQNKANQDNIPLVSTHWVNQCLIEAKIVDPNGHAKFSFAFTEQE</sequence>
<dbReference type="Gene3D" id="3.40.50.10190">
    <property type="entry name" value="BRCT domain"/>
    <property type="match status" value="2"/>
</dbReference>
<dbReference type="InterPro" id="IPR036420">
    <property type="entry name" value="BRCT_dom_sf"/>
</dbReference>
<feature type="region of interest" description="Disordered" evidence="4">
    <location>
        <begin position="827"/>
        <end position="932"/>
    </location>
</feature>
<evidence type="ECO:0000256" key="2">
    <source>
        <dbReference type="ARBA" id="ARBA00022763"/>
    </source>
</evidence>
<evidence type="ECO:0000313" key="6">
    <source>
        <dbReference type="EMBL" id="CAH2982265.1"/>
    </source>
</evidence>
<dbReference type="CDD" id="cd04508">
    <property type="entry name" value="Tudor_SF"/>
    <property type="match status" value="1"/>
</dbReference>
<feature type="compositionally biased region" description="Polar residues" evidence="4">
    <location>
        <begin position="62"/>
        <end position="72"/>
    </location>
</feature>
<organism evidence="6 7">
    <name type="scientific">Chilo suppressalis</name>
    <name type="common">Asiatic rice borer moth</name>
    <dbReference type="NCBI Taxonomy" id="168631"/>
    <lineage>
        <taxon>Eukaryota</taxon>
        <taxon>Metazoa</taxon>
        <taxon>Ecdysozoa</taxon>
        <taxon>Arthropoda</taxon>
        <taxon>Hexapoda</taxon>
        <taxon>Insecta</taxon>
        <taxon>Pterygota</taxon>
        <taxon>Neoptera</taxon>
        <taxon>Endopterygota</taxon>
        <taxon>Lepidoptera</taxon>
        <taxon>Glossata</taxon>
        <taxon>Ditrysia</taxon>
        <taxon>Pyraloidea</taxon>
        <taxon>Crambidae</taxon>
        <taxon>Crambinae</taxon>
        <taxon>Chilo</taxon>
    </lineage>
</organism>
<feature type="compositionally biased region" description="Polar residues" evidence="4">
    <location>
        <begin position="38"/>
        <end position="47"/>
    </location>
</feature>
<dbReference type="PANTHER" id="PTHR15321:SF3">
    <property type="entry name" value="TP53-BINDING PROTEIN 1"/>
    <property type="match status" value="1"/>
</dbReference>
<feature type="region of interest" description="Disordered" evidence="4">
    <location>
        <begin position="1013"/>
        <end position="1037"/>
    </location>
</feature>
<comment type="subcellular location">
    <subcellularLocation>
        <location evidence="1">Nucleus</location>
    </subcellularLocation>
</comment>
<dbReference type="SMART" id="SM00292">
    <property type="entry name" value="BRCT"/>
    <property type="match status" value="2"/>
</dbReference>
<dbReference type="InterPro" id="IPR047250">
    <property type="entry name" value="BRCT_p53bp1-like_rpt2"/>
</dbReference>
<dbReference type="PROSITE" id="PS50172">
    <property type="entry name" value="BRCT"/>
    <property type="match status" value="1"/>
</dbReference>
<dbReference type="PANTHER" id="PTHR15321">
    <property type="entry name" value="TUMOR SUPPRESSOR P53-BINDING PROTEIN 1"/>
    <property type="match status" value="1"/>
</dbReference>
<keyword evidence="3" id="KW-0539">Nucleus</keyword>
<accession>A0ABN8L601</accession>
<dbReference type="InterPro" id="IPR001357">
    <property type="entry name" value="BRCT_dom"/>
</dbReference>
<name>A0ABN8L601_CHISP</name>
<feature type="compositionally biased region" description="Low complexity" evidence="4">
    <location>
        <begin position="508"/>
        <end position="519"/>
    </location>
</feature>
<feature type="domain" description="BRCT" evidence="5">
    <location>
        <begin position="1042"/>
        <end position="1128"/>
    </location>
</feature>
<dbReference type="InterPro" id="IPR047252">
    <property type="entry name" value="TP53BP1-like"/>
</dbReference>
<feature type="compositionally biased region" description="Basic residues" evidence="4">
    <location>
        <begin position="682"/>
        <end position="691"/>
    </location>
</feature>
<feature type="compositionally biased region" description="Polar residues" evidence="4">
    <location>
        <begin position="210"/>
        <end position="220"/>
    </location>
</feature>
<dbReference type="SUPFAM" id="SSF52113">
    <property type="entry name" value="BRCT domain"/>
    <property type="match status" value="2"/>
</dbReference>
<feature type="compositionally biased region" description="Polar residues" evidence="4">
    <location>
        <begin position="302"/>
        <end position="315"/>
    </location>
</feature>
<feature type="compositionally biased region" description="Basic and acidic residues" evidence="4">
    <location>
        <begin position="656"/>
        <end position="670"/>
    </location>
</feature>
<feature type="compositionally biased region" description="Basic residues" evidence="4">
    <location>
        <begin position="610"/>
        <end position="628"/>
    </location>
</feature>
<feature type="compositionally biased region" description="Polar residues" evidence="4">
    <location>
        <begin position="328"/>
        <end position="340"/>
    </location>
</feature>
<dbReference type="Proteomes" id="UP001153292">
    <property type="component" value="Chromosome 14"/>
</dbReference>
<reference evidence="6" key="1">
    <citation type="submission" date="2021-12" db="EMBL/GenBank/DDBJ databases">
        <authorList>
            <person name="King R."/>
        </authorList>
    </citation>
    <scope>NUCLEOTIDE SEQUENCE</scope>
</reference>
<dbReference type="EMBL" id="OU963907">
    <property type="protein sequence ID" value="CAH2982265.1"/>
    <property type="molecule type" value="Genomic_DNA"/>
</dbReference>
<feature type="region of interest" description="Disordered" evidence="4">
    <location>
        <begin position="1"/>
        <end position="108"/>
    </location>
</feature>
<feature type="compositionally biased region" description="Basic and acidic residues" evidence="4">
    <location>
        <begin position="74"/>
        <end position="97"/>
    </location>
</feature>
<protein>
    <recommendedName>
        <fullName evidence="5">BRCT domain-containing protein</fullName>
    </recommendedName>
</protein>
<keyword evidence="2" id="KW-0227">DNA damage</keyword>
<feature type="region of interest" description="Disordered" evidence="4">
    <location>
        <begin position="585"/>
        <end position="697"/>
    </location>
</feature>
<evidence type="ECO:0000259" key="5">
    <source>
        <dbReference type="PROSITE" id="PS50172"/>
    </source>
</evidence>
<dbReference type="Pfam" id="PF18428">
    <property type="entry name" value="BRCT_3"/>
    <property type="match status" value="1"/>
</dbReference>
<feature type="compositionally biased region" description="Polar residues" evidence="4">
    <location>
        <begin position="585"/>
        <end position="594"/>
    </location>
</feature>
<keyword evidence="7" id="KW-1185">Reference proteome</keyword>
<feature type="compositionally biased region" description="Polar residues" evidence="4">
    <location>
        <begin position="13"/>
        <end position="24"/>
    </location>
</feature>
<feature type="compositionally biased region" description="Basic and acidic residues" evidence="4">
    <location>
        <begin position="1"/>
        <end position="10"/>
    </location>
</feature>
<dbReference type="CDD" id="cd17724">
    <property type="entry name" value="BRCT_p53bp1_rpt2"/>
    <property type="match status" value="1"/>
</dbReference>
<feature type="compositionally biased region" description="Low complexity" evidence="4">
    <location>
        <begin position="904"/>
        <end position="915"/>
    </location>
</feature>
<feature type="region of interest" description="Disordered" evidence="4">
    <location>
        <begin position="508"/>
        <end position="530"/>
    </location>
</feature>
<feature type="compositionally biased region" description="Basic and acidic residues" evidence="4">
    <location>
        <begin position="194"/>
        <end position="203"/>
    </location>
</feature>
<proteinExistence type="predicted"/>
<dbReference type="SUPFAM" id="SSF63748">
    <property type="entry name" value="Tudor/PWWP/MBT"/>
    <property type="match status" value="1"/>
</dbReference>
<dbReference type="CDD" id="cd17745">
    <property type="entry name" value="BRCT_p53bp1_rpt1"/>
    <property type="match status" value="1"/>
</dbReference>
<dbReference type="Gene3D" id="2.30.30.140">
    <property type="match status" value="1"/>
</dbReference>
<gene>
    <name evidence="6" type="ORF">CHILSU_LOCUS2712</name>
</gene>
<evidence type="ECO:0000256" key="3">
    <source>
        <dbReference type="ARBA" id="ARBA00023242"/>
    </source>
</evidence>
<evidence type="ECO:0000256" key="4">
    <source>
        <dbReference type="SAM" id="MobiDB-lite"/>
    </source>
</evidence>